<gene>
    <name evidence="2" type="ORF">KVT40_001067</name>
</gene>
<name>A0A8K0L9W0_9PEZI</name>
<feature type="compositionally biased region" description="Polar residues" evidence="1">
    <location>
        <begin position="295"/>
        <end position="320"/>
    </location>
</feature>
<dbReference type="Proteomes" id="UP000809789">
    <property type="component" value="Unassembled WGS sequence"/>
</dbReference>
<dbReference type="OrthoDB" id="185373at2759"/>
<evidence type="ECO:0000256" key="1">
    <source>
        <dbReference type="SAM" id="MobiDB-lite"/>
    </source>
</evidence>
<feature type="compositionally biased region" description="Low complexity" evidence="1">
    <location>
        <begin position="34"/>
        <end position="48"/>
    </location>
</feature>
<dbReference type="Gene3D" id="1.25.40.10">
    <property type="entry name" value="Tetratricopeptide repeat domain"/>
    <property type="match status" value="1"/>
</dbReference>
<comment type="caution">
    <text evidence="2">The sequence shown here is derived from an EMBL/GenBank/DDBJ whole genome shotgun (WGS) entry which is preliminary data.</text>
</comment>
<feature type="region of interest" description="Disordered" evidence="1">
    <location>
        <begin position="285"/>
        <end position="320"/>
    </location>
</feature>
<accession>A0A8K0L9W0</accession>
<organism evidence="2 3">
    <name type="scientific">Elsinoe batatas</name>
    <dbReference type="NCBI Taxonomy" id="2601811"/>
    <lineage>
        <taxon>Eukaryota</taxon>
        <taxon>Fungi</taxon>
        <taxon>Dikarya</taxon>
        <taxon>Ascomycota</taxon>
        <taxon>Pezizomycotina</taxon>
        <taxon>Dothideomycetes</taxon>
        <taxon>Dothideomycetidae</taxon>
        <taxon>Myriangiales</taxon>
        <taxon>Elsinoaceae</taxon>
        <taxon>Elsinoe</taxon>
    </lineage>
</organism>
<dbReference type="AlphaFoldDB" id="A0A8K0L9W0"/>
<feature type="compositionally biased region" description="Basic and acidic residues" evidence="1">
    <location>
        <begin position="95"/>
        <end position="104"/>
    </location>
</feature>
<keyword evidence="3" id="KW-1185">Reference proteome</keyword>
<proteinExistence type="predicted"/>
<feature type="region of interest" description="Disordered" evidence="1">
    <location>
        <begin position="23"/>
        <end position="104"/>
    </location>
</feature>
<evidence type="ECO:0000313" key="2">
    <source>
        <dbReference type="EMBL" id="KAG8631927.1"/>
    </source>
</evidence>
<sequence length="619" mass="68918">MVLRHLSDIGAHASHAVCVTKITGRPRLPGPEKLSLGSRSRSFSFRPLSIKEDQHTSQTPKSTPDRPIRAATARPAAGRQNYAHNKSHKQVMEAASDRSPGRRKVEQRRFDDAIRIFNQIPRPGPTKYTAILKGLALNQVTNDQLSKALTVYRSLLTSDAPVPLNAFHISAVLDICCLARNTEAQEEIFDAIPRNGPGAPDYDLCVFMRNRYSSEHDHQLRRRLVRARQTWQDLQKRRISGDLDPRTAIPADVVYAYLNVLALDESPSTGLEILRVVEETTGTTIDPAVPIKSPLGSTRRNVDQPNRNMQPLRGKSTSNLYSRPVPGMLPVIVRASNSCAAFSDSSIRDTSSYWSIFTDRLRIKPDPKSIERYAVALIQQGRPKGALKVTKDTLRLYHHDLEEHAGPLRTIVMMGLIGCKISMRSVGSMRRLGAPKHDNTGPDTEDASMYTSPKAEKVAQIMSDTDELVSFMDEMPLQPFAAVALWQIYLEVTIISASANRIMTALQRLSSSIDINDYVDEADSDSPYKVFDSLSLLRLINAAYLLVTDSTLSARLTGNNSNEQTDMIQQRMHRLVKWLIGRGIPPGLHNDHGKMPTSEQDPHYQAICDGTSIKAVTTF</sequence>
<dbReference type="EMBL" id="JAESVG020000001">
    <property type="protein sequence ID" value="KAG8631927.1"/>
    <property type="molecule type" value="Genomic_DNA"/>
</dbReference>
<protein>
    <submittedName>
        <fullName evidence="2">Uncharacterized protein</fullName>
    </submittedName>
</protein>
<evidence type="ECO:0000313" key="3">
    <source>
        <dbReference type="Proteomes" id="UP000809789"/>
    </source>
</evidence>
<dbReference type="InterPro" id="IPR011990">
    <property type="entry name" value="TPR-like_helical_dom_sf"/>
</dbReference>
<reference evidence="2" key="1">
    <citation type="submission" date="2021-07" db="EMBL/GenBank/DDBJ databases">
        <title>Elsinoe batatas strain:CRI-CJ2 Genome sequencing and assembly.</title>
        <authorList>
            <person name="Huang L."/>
        </authorList>
    </citation>
    <scope>NUCLEOTIDE SEQUENCE</scope>
    <source>
        <strain evidence="2">CRI-CJ2</strain>
    </source>
</reference>